<dbReference type="SUPFAM" id="SSF49899">
    <property type="entry name" value="Concanavalin A-like lectins/glucanases"/>
    <property type="match status" value="3"/>
</dbReference>
<evidence type="ECO:0000313" key="11">
    <source>
        <dbReference type="Proteomes" id="UP000447545"/>
    </source>
</evidence>
<dbReference type="SMART" id="SM00137">
    <property type="entry name" value="MAM"/>
    <property type="match status" value="1"/>
</dbReference>
<evidence type="ECO:0000256" key="2">
    <source>
        <dbReference type="ARBA" id="ARBA00004496"/>
    </source>
</evidence>
<keyword evidence="11" id="KW-1185">Reference proteome</keyword>
<dbReference type="InterPro" id="IPR000998">
    <property type="entry name" value="MAM_dom"/>
</dbReference>
<dbReference type="Pfam" id="PF22544">
    <property type="entry name" value="HYDIN_VesB_CFA65-like_Ig"/>
    <property type="match status" value="1"/>
</dbReference>
<dbReference type="GO" id="GO:0005975">
    <property type="term" value="P:carbohydrate metabolic process"/>
    <property type="evidence" value="ECO:0007669"/>
    <property type="project" value="UniProtKB-ARBA"/>
</dbReference>
<dbReference type="CDD" id="cd06263">
    <property type="entry name" value="MAM"/>
    <property type="match status" value="1"/>
</dbReference>
<evidence type="ECO:0000256" key="6">
    <source>
        <dbReference type="ARBA" id="ARBA00023157"/>
    </source>
</evidence>
<dbReference type="InterPro" id="IPR013783">
    <property type="entry name" value="Ig-like_fold"/>
</dbReference>
<dbReference type="InterPro" id="IPR006558">
    <property type="entry name" value="LamG-like"/>
</dbReference>
<dbReference type="Gene3D" id="2.60.120.200">
    <property type="match status" value="3"/>
</dbReference>
<dbReference type="NCBIfam" id="TIGR04183">
    <property type="entry name" value="Por_Secre_tail"/>
    <property type="match status" value="1"/>
</dbReference>
<evidence type="ECO:0000256" key="5">
    <source>
        <dbReference type="ARBA" id="ARBA00023069"/>
    </source>
</evidence>
<name>A0A7K1GGK0_9FLAO</name>
<evidence type="ECO:0000256" key="8">
    <source>
        <dbReference type="SAM" id="MobiDB-lite"/>
    </source>
</evidence>
<reference evidence="10 11" key="1">
    <citation type="submission" date="2019-11" db="EMBL/GenBank/DDBJ databases">
        <title>Winogradskyella ouciana sp. nov., isolated from the hadal seawater of the Mariana Trench.</title>
        <authorList>
            <person name="Liu R."/>
        </authorList>
    </citation>
    <scope>NUCLEOTIDE SEQUENCE [LARGE SCALE GENOMIC DNA]</scope>
    <source>
        <strain evidence="10 11">ZXX205</strain>
    </source>
</reference>
<proteinExistence type="predicted"/>
<dbReference type="Pfam" id="PF26628">
    <property type="entry name" value="DUF8202"/>
    <property type="match status" value="1"/>
</dbReference>
<dbReference type="EMBL" id="WJYA01000006">
    <property type="protein sequence ID" value="MTE27538.1"/>
    <property type="molecule type" value="Genomic_DNA"/>
</dbReference>
<comment type="caution">
    <text evidence="10">The sequence shown here is derived from an EMBL/GenBank/DDBJ whole genome shotgun (WGS) entry which is preliminary data.</text>
</comment>
<dbReference type="NCBIfam" id="NF012200">
    <property type="entry name" value="choice_anch_D"/>
    <property type="match status" value="2"/>
</dbReference>
<dbReference type="PANTHER" id="PTHR23282">
    <property type="entry name" value="APICAL ENDOSOMAL GLYCOPROTEIN PRECURSOR"/>
    <property type="match status" value="1"/>
</dbReference>
<protein>
    <submittedName>
        <fullName evidence="10">Choice-of-anchor D domain-containing protein</fullName>
    </submittedName>
</protein>
<dbReference type="GO" id="GO:0004553">
    <property type="term" value="F:hydrolase activity, hydrolyzing O-glycosyl compounds"/>
    <property type="evidence" value="ECO:0007669"/>
    <property type="project" value="UniProtKB-ARBA"/>
</dbReference>
<dbReference type="RefSeq" id="WP_155089554.1">
    <property type="nucleotide sequence ID" value="NZ_WJYA01000006.1"/>
</dbReference>
<feature type="domain" description="MAM" evidence="9">
    <location>
        <begin position="38"/>
        <end position="204"/>
    </location>
</feature>
<dbReference type="InterPro" id="IPR026444">
    <property type="entry name" value="Secre_tail"/>
</dbReference>
<keyword evidence="5" id="KW-0969">Cilium</keyword>
<feature type="compositionally biased region" description="Polar residues" evidence="8">
    <location>
        <begin position="825"/>
        <end position="839"/>
    </location>
</feature>
<evidence type="ECO:0000313" key="10">
    <source>
        <dbReference type="EMBL" id="MTE27538.1"/>
    </source>
</evidence>
<keyword evidence="3" id="KW-0963">Cytoplasm</keyword>
<accession>A0A7K1GGK0</accession>
<dbReference type="InterPro" id="IPR058515">
    <property type="entry name" value="DUF8202"/>
</dbReference>
<gene>
    <name evidence="10" type="ORF">F1003_11400</name>
</gene>
<dbReference type="Pfam" id="PF00629">
    <property type="entry name" value="MAM"/>
    <property type="match status" value="2"/>
</dbReference>
<dbReference type="Pfam" id="PF20009">
    <property type="entry name" value="GEVED"/>
    <property type="match status" value="1"/>
</dbReference>
<dbReference type="InterPro" id="IPR013320">
    <property type="entry name" value="ConA-like_dom_sf"/>
</dbReference>
<keyword evidence="6" id="KW-1015">Disulfide bond</keyword>
<dbReference type="InterPro" id="IPR051560">
    <property type="entry name" value="MAM_domain-containing"/>
</dbReference>
<dbReference type="SMART" id="SM00560">
    <property type="entry name" value="LamGL"/>
    <property type="match status" value="1"/>
</dbReference>
<evidence type="ECO:0000259" key="9">
    <source>
        <dbReference type="PROSITE" id="PS50060"/>
    </source>
</evidence>
<keyword evidence="7" id="KW-0966">Cell projection</keyword>
<feature type="region of interest" description="Disordered" evidence="8">
    <location>
        <begin position="817"/>
        <end position="839"/>
    </location>
</feature>
<dbReference type="Pfam" id="PF13385">
    <property type="entry name" value="Laminin_G_3"/>
    <property type="match status" value="1"/>
</dbReference>
<evidence type="ECO:0000256" key="7">
    <source>
        <dbReference type="ARBA" id="ARBA00023273"/>
    </source>
</evidence>
<dbReference type="GO" id="GO:0005737">
    <property type="term" value="C:cytoplasm"/>
    <property type="evidence" value="ECO:0007669"/>
    <property type="project" value="UniProtKB-SubCell"/>
</dbReference>
<feature type="region of interest" description="Disordered" evidence="8">
    <location>
        <begin position="53"/>
        <end position="77"/>
    </location>
</feature>
<feature type="domain" description="MAM" evidence="9">
    <location>
        <begin position="612"/>
        <end position="784"/>
    </location>
</feature>
<dbReference type="InterPro" id="IPR053879">
    <property type="entry name" value="HYDIN_VesB_CFA65-like_Ig"/>
</dbReference>
<keyword evidence="4" id="KW-0732">Signal</keyword>
<dbReference type="PANTHER" id="PTHR23282:SF101">
    <property type="entry name" value="MAM DOMAIN-CONTAINING PROTEIN"/>
    <property type="match status" value="1"/>
</dbReference>
<comment type="subcellular location">
    <subcellularLocation>
        <location evidence="1">Cell projection</location>
        <location evidence="1">Cilium</location>
    </subcellularLocation>
    <subcellularLocation>
        <location evidence="2">Cytoplasm</location>
    </subcellularLocation>
</comment>
<dbReference type="InterPro" id="IPR045474">
    <property type="entry name" value="GEVED"/>
</dbReference>
<evidence type="ECO:0000256" key="3">
    <source>
        <dbReference type="ARBA" id="ARBA00022490"/>
    </source>
</evidence>
<dbReference type="Gene3D" id="2.60.40.10">
    <property type="entry name" value="Immunoglobulins"/>
    <property type="match status" value="2"/>
</dbReference>
<dbReference type="GO" id="GO:0016020">
    <property type="term" value="C:membrane"/>
    <property type="evidence" value="ECO:0007669"/>
    <property type="project" value="InterPro"/>
</dbReference>
<dbReference type="PROSITE" id="PS50060">
    <property type="entry name" value="MAM_2"/>
    <property type="match status" value="2"/>
</dbReference>
<dbReference type="Proteomes" id="UP000447545">
    <property type="component" value="Unassembled WGS sequence"/>
</dbReference>
<sequence>MKTITLTLDRYALIVCAILFTTSIYSQTCGTTISSYPYSENFESGVGSWTQDTGDNIDWTRDSGGTPSGSTGPSTGNGDTWYMYVEASGNGSGFPNMVANFESPCFDITSESNAYFSYSYHMYGVDMGTLNVDISTDNGSTYPTTLRTYSGNLGNTWNTDLIDLSSYVGQTIKLRFNATTGTNYRSDFAIDNVSFTTTPSYCASNGNNTNDEYIGRFQLNTIDNSSGVGTTSTGYSDFTAISTSLTQTNNYTFTITPTWPGTTYAEGYAIWIDYNQDYDFADAGELVFTQSATTATPISSNFTIPSGATLGNTRMRVSMKYNGIPTECESFGYGEVEDYTINIVSATPQPEINITGNGSTIVDGDVTPAVSDDTDFGSVATSGGTQVNTFTIQNTGTLNLNLTGGSPYVNITGANAADFTVTAIPATPIAASGSTTFQITFNPSANGLRTASVSIANNDSDENPYNFDIQGTGFTPAPEINIQGNATTITDGDVTPTTADDTDFGAVSVTGSTDTNTFTIQNVGTATLSIGAITIGGAHASDFTVTASPASSVAASGNTTFDITFDPSAVGLRSATVSIVNGDSDENPYNFNIQGYGVTPGTCSSTVSSYPYSESFEAGFGLWTQEINGVEDDFDWTRRNSGTPTSQTGPNAAQDGSYFIYTEATGNLNTTARLVSPCFNLTGTDNPRFTFFYHMYGNNGTTNYMGDLTVEISTDNGLSYSSVLYSASGYAQPSDNSSFTPIGVDLSSYVGQTVKIRIGGDILGDDRSDMAIDLVSMVDKASPTVAPGGVTSGLALWLKSDDGHSYTDGQSVTAWQDQGLGSDARVQNSSQAPTYRDNTTQNVNFNPVIEFDNSYGTYTEDTDYSHDDTGSEFLSGDYGFYTQDIFIVLIPDDTPINNSFGFMDVFCSDAHLHTAAEDATGIGFGFYTGRVDGEIICYAHDSYTQGQTPPDGYAVAEIGTGSSYDNVGIINTRNNSANTQQELYYNANDIETTQNDIAEYMNTNDSRWWIGRSEGWESSLNARVAEVITYSSRKTDANLTQERNRIQSYLAIKYGITLGVNGTSQDYVDSDGTVIWDQSVNSGYNYDIAGIGRDDNSDLNQKQSRSVNNATDGTGRIEGVLTMGLTDIYDTNNLNKSTNPTTFNDKEFLMWGNNGADLNLAASVVTVNMSAGITPALTTDVSFTAMQRVWKVVENGGDIPSVKVRIPQNAIRNISPPGSYYMFISSTGVFDPTADYRVMTSDGNGNLEAEYDFDGTKYITFGYAPQVVVERSVYFDGAVDYIDMEDNLDLDPTGFTISAWVKRDAADTGTKSIVSKRPTSFNVVTQGYELVILDNNRIQINWRNGALQNLTTYNSIPDDEWHHVAAIYDGSTISIYIDGVLDNSASRTAPVATDHSFLIAAAGKGTITQHFRGNIDEVRIWDTNLTEDQLRFVMNQEIEDNAGQAMGKELPTTITKHDIDAVPWNDLAGYYPMSVYTYTNTDDASGKGNQGALRNLDTVDRQTAPLPYESTQDGDWDTKATWANGSLQYIPGSASIVDPSITVNWNIVRTSHNVTMDNSSLPGGNNDNRELLGLYIDANELTVSGDNATDTGNGITVSHYMRLTGKLDLEGESQLIQETGSNLLVDATGELEKDQQGTADTYTYNYWSSPVGETDMATNDHRYTVQDVMFDGTNGVNFSSSGLDGAATSPIRIADYWIWKFANLTTDDYSAWQHVRRTGTINAGEGFTMKGPGTGSILTEQNYVFLGKPNNGDITLTINSGNDYLVGNPYASAIDADEFISDNTDTSGTLYFWEHWGGGSHILQEYQGGYALYNLSGGVPAPAPDPDVAQVGVGTKTPGRYIPVSQGFFVSGISTGTINFENDQRVFQREGGASSVFLRNSHTSNNDVETDDRMKFRIGFNASHSMQLHRQLLLTIDENTTTDVDWAYDAKLNDNQTDDMFWIINDEQYIIQGSNDAEISAVYPIGIKVNEDGTNSITIDELENVPSDINIYVHDKDLEVYHDLRASDYEIFLNAGEYLDRFEITFGTAADILGIDDEASESLDVLYSNDKEKIILINPNQIEVKSIELFNVLGQSIHTIENISESGYSEYEVKNLSTGTYIIKLYAASGSVSTKKVLVK</sequence>
<evidence type="ECO:0000256" key="1">
    <source>
        <dbReference type="ARBA" id="ARBA00004138"/>
    </source>
</evidence>
<organism evidence="10 11">
    <name type="scientific">Winogradskyella ouciana</name>
    <dbReference type="NCBI Taxonomy" id="2608631"/>
    <lineage>
        <taxon>Bacteria</taxon>
        <taxon>Pseudomonadati</taxon>
        <taxon>Bacteroidota</taxon>
        <taxon>Flavobacteriia</taxon>
        <taxon>Flavobacteriales</taxon>
        <taxon>Flavobacteriaceae</taxon>
        <taxon>Winogradskyella</taxon>
    </lineage>
</organism>
<feature type="compositionally biased region" description="Low complexity" evidence="8">
    <location>
        <begin position="62"/>
        <end position="77"/>
    </location>
</feature>
<evidence type="ECO:0000256" key="4">
    <source>
        <dbReference type="ARBA" id="ARBA00022729"/>
    </source>
</evidence>